<protein>
    <submittedName>
        <fullName evidence="1">VRR-Nuc domain protein</fullName>
    </submittedName>
</protein>
<dbReference type="RefSeq" id="YP_009603458.1">
    <property type="nucleotide sequence ID" value="NC_041951.1"/>
</dbReference>
<dbReference type="EMBL" id="KU160641">
    <property type="protein sequence ID" value="ALY08685.1"/>
    <property type="molecule type" value="Genomic_DNA"/>
</dbReference>
<evidence type="ECO:0000313" key="2">
    <source>
        <dbReference type="Proteomes" id="UP000222888"/>
    </source>
</evidence>
<dbReference type="Proteomes" id="UP000222888">
    <property type="component" value="Segment"/>
</dbReference>
<name>A0A0U4B1U2_9CAUD</name>
<evidence type="ECO:0000313" key="1">
    <source>
        <dbReference type="EMBL" id="ALY08685.1"/>
    </source>
</evidence>
<keyword evidence="2" id="KW-1185">Reference proteome</keyword>
<dbReference type="OrthoDB" id="16912at10239"/>
<gene>
    <name evidence="1" type="primary">85</name>
    <name evidence="1" type="ORF">CAPNMURICA_85</name>
</gene>
<organism evidence="1 2">
    <name type="scientific">Arthrobacter phage CapnMurica</name>
    <dbReference type="NCBI Taxonomy" id="1772294"/>
    <lineage>
        <taxon>Viruses</taxon>
        <taxon>Duplodnaviria</taxon>
        <taxon>Heunggongvirae</taxon>
        <taxon>Uroviricota</taxon>
        <taxon>Caudoviricetes</taxon>
        <taxon>Gordonvirus</taxon>
        <taxon>Gordonvirus captnmurica</taxon>
    </lineage>
</organism>
<dbReference type="KEGG" id="vg:40079338"/>
<sequence>MPPSKKKKLESDFKGDTLKEIRELLPGCEILHNDANYIQGIPDTLILYRSRYAMLEWKRHSTAAKQVNQDYYVDKFNDWSYASFIEPENKEAVLNELQSALGAPRASRAPKR</sequence>
<dbReference type="GeneID" id="40079338"/>
<proteinExistence type="predicted"/>
<accession>A0A0U4B1U2</accession>
<reference evidence="1 2" key="1">
    <citation type="submission" date="2015-11" db="EMBL/GenBank/DDBJ databases">
        <authorList>
            <person name="Amegashie A.K."/>
            <person name="Borst K.R."/>
            <person name="Casazza W.J."/>
            <person name="Chen K.H."/>
            <person name="Evans D.R."/>
            <person name="Huang J."/>
            <person name="Kaku B.M."/>
            <person name="Khetarpal S.K."/>
            <person name="Keifer M.E."/>
            <person name="Kolev H.M."/>
            <person name="McDonald H.N."/>
            <person name="Nkangabwa M.S."/>
            <person name="Rickstrew G.A."/>
            <person name="Schlossman J.R."/>
            <person name="Tender C.M."/>
            <person name="Thomas C.G."/>
            <person name="Vanderveen L.N."/>
            <person name="Varma R.N."/>
            <person name="Wong N."/>
            <person name="Zhang C.W."/>
            <person name="Cutting C.L."/>
            <person name="Davison P.A."/>
            <person name="Braun M.A."/>
            <person name="Lopez A.J."/>
            <person name="Jarvik J.W."/>
            <person name="Bradley K.W."/>
            <person name="Asai D.J."/>
            <person name="Bowman C.A."/>
            <person name="Russell D.A."/>
            <person name="Pope W.H."/>
            <person name="Jacobs-Sera D."/>
            <person name="Hendrix R.W."/>
            <person name="Hatfull G.F."/>
        </authorList>
    </citation>
    <scope>NUCLEOTIDE SEQUENCE [LARGE SCALE GENOMIC DNA]</scope>
</reference>